<accession>V6LKJ2</accession>
<dbReference type="PANTHER" id="PTHR10504">
    <property type="entry name" value="BACTERICIDAL PERMEABILITY-INCREASING BPI PROTEIN-RELATED"/>
    <property type="match status" value="1"/>
</dbReference>
<dbReference type="VEuPathDB" id="GiardiaDB:SS50377_21396"/>
<evidence type="ECO:0000313" key="1">
    <source>
        <dbReference type="EMBL" id="EST44241.1"/>
    </source>
</evidence>
<dbReference type="Proteomes" id="UP000018208">
    <property type="component" value="Unassembled WGS sequence"/>
</dbReference>
<dbReference type="SUPFAM" id="SSF55394">
    <property type="entry name" value="Bactericidal permeability-increasing protein, BPI"/>
    <property type="match status" value="1"/>
</dbReference>
<dbReference type="Gene3D" id="3.15.20.10">
    <property type="entry name" value="Bactericidal permeability-increasing protein, domain 2"/>
    <property type="match status" value="1"/>
</dbReference>
<sequence length="420" mass="47593">MLLAARCFGIGFDNEDPTIADSAVRVFVTARGIENYCVKNIQSAIGTIQGSIAAMEIQFTVAGISIELNNGRIIKVDVSNMDVFLQNDSAVLKLSNVELDIVFELKLEQKTFPYLYDTGSMSLQISDFTIQTYLSVEFNDECKNNFTLQTRDTTVNIKTFQIQFQCNNQVLLNSISLFITGFLKDLLNGDIGKQLGSNMMTALMKLLTEFSYLPRMDYDKPFGVDQRYFAGLQITENNIQVNSTGQRCLYNKDEVYCHGHLKQTVTQTRTFFTNHHVQYQIEKLAFNSGFDLYLKEERIFDGIKIQNVTLTKFHNTGAEIVVTLDVGGTPQILTYLEPVMVRLVRVNQDGIDFARFIIRLTNLLTKTTLSSSQQLALSAYFDNSYRSYDLIYANALGVSVEKAQIIYLDNNWVHIGSFIE</sequence>
<proteinExistence type="predicted"/>
<dbReference type="Gene3D" id="3.15.10.10">
    <property type="entry name" value="Bactericidal permeability-increasing protein, domain 1"/>
    <property type="match status" value="1"/>
</dbReference>
<keyword evidence="3" id="KW-1185">Reference proteome</keyword>
<protein>
    <recommendedName>
        <fullName evidence="4">BPI-like protein</fullName>
    </recommendedName>
</protein>
<evidence type="ECO:0000313" key="3">
    <source>
        <dbReference type="Proteomes" id="UP000018208"/>
    </source>
</evidence>
<evidence type="ECO:0000313" key="2">
    <source>
        <dbReference type="EMBL" id="KAH0575867.1"/>
    </source>
</evidence>
<evidence type="ECO:0008006" key="4">
    <source>
        <dbReference type="Google" id="ProtNLM"/>
    </source>
</evidence>
<reference evidence="2" key="2">
    <citation type="submission" date="2020-12" db="EMBL/GenBank/DDBJ databases">
        <title>New Spironucleus salmonicida genome in near-complete chromosomes.</title>
        <authorList>
            <person name="Xu F."/>
            <person name="Kurt Z."/>
            <person name="Jimenez-Gonzalez A."/>
            <person name="Astvaldsson A."/>
            <person name="Andersson J.O."/>
            <person name="Svard S.G."/>
        </authorList>
    </citation>
    <scope>NUCLEOTIDE SEQUENCE</scope>
    <source>
        <strain evidence="2">ATCC 50377</strain>
    </source>
</reference>
<dbReference type="PANTHER" id="PTHR10504:SF131">
    <property type="entry name" value="BPI2 DOMAIN-CONTAINING PROTEIN"/>
    <property type="match status" value="1"/>
</dbReference>
<dbReference type="InterPro" id="IPR032942">
    <property type="entry name" value="BPI/LBP/Plunc"/>
</dbReference>
<reference evidence="1 2" key="1">
    <citation type="journal article" date="2014" name="PLoS Genet.">
        <title>The Genome of Spironucleus salmonicida Highlights a Fish Pathogen Adapted to Fluctuating Environments.</title>
        <authorList>
            <person name="Xu F."/>
            <person name="Jerlstrom-Hultqvist J."/>
            <person name="Einarsson E."/>
            <person name="Astvaldsson A."/>
            <person name="Svard S.G."/>
            <person name="Andersson J.O."/>
        </authorList>
    </citation>
    <scope>NUCLEOTIDE SEQUENCE</scope>
    <source>
        <strain evidence="2">ATCC 50377</strain>
    </source>
</reference>
<dbReference type="AlphaFoldDB" id="V6LKJ2"/>
<dbReference type="GO" id="GO:0008289">
    <property type="term" value="F:lipid binding"/>
    <property type="evidence" value="ECO:0007669"/>
    <property type="project" value="InterPro"/>
</dbReference>
<dbReference type="InterPro" id="IPR017943">
    <property type="entry name" value="Bactericidal_perm-incr_a/b_dom"/>
</dbReference>
<name>V6LKJ2_9EUKA</name>
<organism evidence="1">
    <name type="scientific">Spironucleus salmonicida</name>
    <dbReference type="NCBI Taxonomy" id="348837"/>
    <lineage>
        <taxon>Eukaryota</taxon>
        <taxon>Metamonada</taxon>
        <taxon>Diplomonadida</taxon>
        <taxon>Hexamitidae</taxon>
        <taxon>Hexamitinae</taxon>
        <taxon>Spironucleus</taxon>
    </lineage>
</organism>
<gene>
    <name evidence="1" type="ORF">SS50377_15966</name>
    <name evidence="2" type="ORF">SS50377_21396</name>
</gene>
<dbReference type="EMBL" id="KI546123">
    <property type="protein sequence ID" value="EST44241.1"/>
    <property type="molecule type" value="Genomic_DNA"/>
</dbReference>
<dbReference type="EMBL" id="AUWU02000002">
    <property type="protein sequence ID" value="KAH0575867.1"/>
    <property type="molecule type" value="Genomic_DNA"/>
</dbReference>